<comment type="caution">
    <text evidence="14">The sequence shown here is derived from an EMBL/GenBank/DDBJ whole genome shotgun (WGS) entry which is preliminary data.</text>
</comment>
<dbReference type="FunFam" id="3.30.1360.40:FF:000003">
    <property type="entry name" value="DNA topoisomerase 2"/>
    <property type="match status" value="1"/>
</dbReference>
<dbReference type="GO" id="GO:0005634">
    <property type="term" value="C:nucleus"/>
    <property type="evidence" value="ECO:0007669"/>
    <property type="project" value="TreeGrafter"/>
</dbReference>
<comment type="cofactor">
    <cofactor evidence="2">
        <name>Mg(2+)</name>
        <dbReference type="ChEBI" id="CHEBI:18420"/>
    </cofactor>
</comment>
<feature type="domain" description="Topo IIA-type catalytic" evidence="13">
    <location>
        <begin position="39"/>
        <end position="501"/>
    </location>
</feature>
<proteinExistence type="inferred from homology"/>
<dbReference type="Gene3D" id="3.90.199.10">
    <property type="entry name" value="Topoisomerase II, domain 5"/>
    <property type="match status" value="1"/>
</dbReference>
<dbReference type="Gene3D" id="1.10.268.10">
    <property type="entry name" value="Topoisomerase, domain 3"/>
    <property type="match status" value="1"/>
</dbReference>
<evidence type="ECO:0000256" key="1">
    <source>
        <dbReference type="ARBA" id="ARBA00000185"/>
    </source>
</evidence>
<dbReference type="GO" id="GO:0003677">
    <property type="term" value="F:DNA binding"/>
    <property type="evidence" value="ECO:0007669"/>
    <property type="project" value="UniProtKB-UniRule"/>
</dbReference>
<dbReference type="PANTHER" id="PTHR10169">
    <property type="entry name" value="DNA TOPOISOMERASE/GYRASE"/>
    <property type="match status" value="1"/>
</dbReference>
<reference evidence="14" key="1">
    <citation type="submission" date="2013-05" db="EMBL/GenBank/DDBJ databases">
        <authorList>
            <person name="Yim A.K.Y."/>
            <person name="Chan T.F."/>
            <person name="Ji K.M."/>
            <person name="Liu X.Y."/>
            <person name="Zhou J.W."/>
            <person name="Li R.Q."/>
            <person name="Yang K.Y."/>
            <person name="Li J."/>
            <person name="Li M."/>
            <person name="Law P.T.W."/>
            <person name="Wu Y.L."/>
            <person name="Cai Z.L."/>
            <person name="Qin H."/>
            <person name="Bao Y."/>
            <person name="Leung R.K.K."/>
            <person name="Ng P.K.S."/>
            <person name="Zou J."/>
            <person name="Zhong X.J."/>
            <person name="Ran P.X."/>
            <person name="Zhong N.S."/>
            <person name="Liu Z.G."/>
            <person name="Tsui S.K.W."/>
        </authorList>
    </citation>
    <scope>NUCLEOTIDE SEQUENCE</scope>
    <source>
        <strain evidence="14">Derf</strain>
        <tissue evidence="14">Whole organism</tissue>
    </source>
</reference>
<evidence type="ECO:0000313" key="14">
    <source>
        <dbReference type="EMBL" id="KAH9522785.1"/>
    </source>
</evidence>
<evidence type="ECO:0000256" key="8">
    <source>
        <dbReference type="ARBA" id="ARBA00023029"/>
    </source>
</evidence>
<keyword evidence="9 12" id="KW-0238">DNA-binding</keyword>
<evidence type="ECO:0000259" key="13">
    <source>
        <dbReference type="PROSITE" id="PS52040"/>
    </source>
</evidence>
<dbReference type="InterPro" id="IPR001154">
    <property type="entry name" value="TopoII_euk"/>
</dbReference>
<comment type="caution">
    <text evidence="12">Lacks conserved residue(s) required for the propagation of feature annotation.</text>
</comment>
<dbReference type="PRINTS" id="PR01158">
    <property type="entry name" value="TOPISMRASEII"/>
</dbReference>
<dbReference type="InterPro" id="IPR013758">
    <property type="entry name" value="Topo_IIA_A/C_ab"/>
</dbReference>
<gene>
    <name evidence="14" type="primary">TOP2B_8</name>
    <name evidence="14" type="ORF">DERF_006345</name>
</gene>
<dbReference type="PROSITE" id="PS52040">
    <property type="entry name" value="TOPO_IIA"/>
    <property type="match status" value="1"/>
</dbReference>
<evidence type="ECO:0000256" key="6">
    <source>
        <dbReference type="ARBA" id="ARBA00022741"/>
    </source>
</evidence>
<evidence type="ECO:0000256" key="7">
    <source>
        <dbReference type="ARBA" id="ARBA00022840"/>
    </source>
</evidence>
<dbReference type="InterPro" id="IPR050634">
    <property type="entry name" value="DNA_Topoisomerase_II"/>
</dbReference>
<comment type="similarity">
    <text evidence="3">Belongs to the type II topoisomerase family.</text>
</comment>
<dbReference type="EMBL" id="ASGP02000002">
    <property type="protein sequence ID" value="KAH9522785.1"/>
    <property type="molecule type" value="Genomic_DNA"/>
</dbReference>
<keyword evidence="10" id="KW-0413">Isomerase</keyword>
<evidence type="ECO:0000256" key="3">
    <source>
        <dbReference type="ARBA" id="ARBA00011080"/>
    </source>
</evidence>
<dbReference type="EC" id="5.6.2.2" evidence="4"/>
<dbReference type="Gene3D" id="3.30.1360.40">
    <property type="match status" value="1"/>
</dbReference>
<dbReference type="Pfam" id="PF00521">
    <property type="entry name" value="DNA_topoisoIV"/>
    <property type="match status" value="1"/>
</dbReference>
<keyword evidence="6" id="KW-0547">Nucleotide-binding</keyword>
<evidence type="ECO:0000256" key="9">
    <source>
        <dbReference type="ARBA" id="ARBA00023125"/>
    </source>
</evidence>
<dbReference type="InterPro" id="IPR013757">
    <property type="entry name" value="Topo_IIA_A_a_sf"/>
</dbReference>
<keyword evidence="8" id="KW-0799">Topoisomerase</keyword>
<reference evidence="14" key="2">
    <citation type="journal article" date="2022" name="Res Sq">
        <title>Comparative Genomics Reveals Insights into the Divergent Evolution of Astigmatic Mites and Household Pest Adaptations.</title>
        <authorList>
            <person name="Xiong Q."/>
            <person name="Wan A.T.-Y."/>
            <person name="Liu X.-Y."/>
            <person name="Fung C.S.-H."/>
            <person name="Xiao X."/>
            <person name="Malainual N."/>
            <person name="Hou J."/>
            <person name="Wang L."/>
            <person name="Wang M."/>
            <person name="Yang K."/>
            <person name="Cui Y."/>
            <person name="Leung E."/>
            <person name="Nong W."/>
            <person name="Shin S.-K."/>
            <person name="Au S."/>
            <person name="Jeong K.Y."/>
            <person name="Chew F.T."/>
            <person name="Hui J."/>
            <person name="Leung T.F."/>
            <person name="Tungtrongchitr A."/>
            <person name="Zhong N."/>
            <person name="Liu Z."/>
            <person name="Tsui S."/>
        </authorList>
    </citation>
    <scope>NUCLEOTIDE SEQUENCE</scope>
    <source>
        <strain evidence="14">Derf</strain>
        <tissue evidence="14">Whole organism</tissue>
    </source>
</reference>
<dbReference type="GO" id="GO:0005524">
    <property type="term" value="F:ATP binding"/>
    <property type="evidence" value="ECO:0007669"/>
    <property type="project" value="UniProtKB-KW"/>
</dbReference>
<dbReference type="SMART" id="SM00434">
    <property type="entry name" value="TOP4c"/>
    <property type="match status" value="1"/>
</dbReference>
<keyword evidence="15" id="KW-1185">Reference proteome</keyword>
<dbReference type="Proteomes" id="UP000790347">
    <property type="component" value="Unassembled WGS sequence"/>
</dbReference>
<dbReference type="InterPro" id="IPR002205">
    <property type="entry name" value="Topo_IIA_dom_A"/>
</dbReference>
<evidence type="ECO:0000256" key="11">
    <source>
        <dbReference type="ARBA" id="ARBA00031138"/>
    </source>
</evidence>
<dbReference type="GO" id="GO:0003918">
    <property type="term" value="F:DNA topoisomerase type II (double strand cut, ATP-hydrolyzing) activity"/>
    <property type="evidence" value="ECO:0007669"/>
    <property type="project" value="UniProtKB-EC"/>
</dbReference>
<feature type="non-terminal residue" evidence="14">
    <location>
        <position position="1"/>
    </location>
</feature>
<dbReference type="GO" id="GO:0006265">
    <property type="term" value="P:DNA topological change"/>
    <property type="evidence" value="ECO:0007669"/>
    <property type="project" value="InterPro"/>
</dbReference>
<dbReference type="GO" id="GO:0000712">
    <property type="term" value="P:resolution of meiotic recombination intermediates"/>
    <property type="evidence" value="ECO:0007669"/>
    <property type="project" value="TreeGrafter"/>
</dbReference>
<evidence type="ECO:0000256" key="12">
    <source>
        <dbReference type="PROSITE-ProRule" id="PRU01384"/>
    </source>
</evidence>
<keyword evidence="7" id="KW-0067">ATP-binding</keyword>
<comment type="catalytic activity">
    <reaction evidence="1">
        <text>ATP-dependent breakage, passage and rejoining of double-stranded DNA.</text>
        <dbReference type="EC" id="5.6.2.2"/>
    </reaction>
</comment>
<organism evidence="14 15">
    <name type="scientific">Dermatophagoides farinae</name>
    <name type="common">American house dust mite</name>
    <dbReference type="NCBI Taxonomy" id="6954"/>
    <lineage>
        <taxon>Eukaryota</taxon>
        <taxon>Metazoa</taxon>
        <taxon>Ecdysozoa</taxon>
        <taxon>Arthropoda</taxon>
        <taxon>Chelicerata</taxon>
        <taxon>Arachnida</taxon>
        <taxon>Acari</taxon>
        <taxon>Acariformes</taxon>
        <taxon>Sarcoptiformes</taxon>
        <taxon>Astigmata</taxon>
        <taxon>Psoroptidia</taxon>
        <taxon>Analgoidea</taxon>
        <taxon>Pyroglyphidae</taxon>
        <taxon>Dermatophagoidinae</taxon>
        <taxon>Dermatophagoides</taxon>
    </lineage>
</organism>
<evidence type="ECO:0000313" key="15">
    <source>
        <dbReference type="Proteomes" id="UP000790347"/>
    </source>
</evidence>
<dbReference type="GO" id="GO:0000819">
    <property type="term" value="P:sister chromatid segregation"/>
    <property type="evidence" value="ECO:0007669"/>
    <property type="project" value="TreeGrafter"/>
</dbReference>
<evidence type="ECO:0000256" key="10">
    <source>
        <dbReference type="ARBA" id="ARBA00023235"/>
    </source>
</evidence>
<dbReference type="AlphaFoldDB" id="A0A922I7C7"/>
<dbReference type="SUPFAM" id="SSF56719">
    <property type="entry name" value="Type II DNA topoisomerase"/>
    <property type="match status" value="1"/>
</dbReference>
<name>A0A922I7C7_DERFA</name>
<dbReference type="PANTHER" id="PTHR10169:SF38">
    <property type="entry name" value="DNA TOPOISOMERASE 2"/>
    <property type="match status" value="1"/>
</dbReference>
<sequence>FTFFFFILFSYQNIKMSNNQDFDNVLSDILRMANSHRLIPSLVDGFKPWQRKIIYTCFKRNYKDNVNVEKLAGLVVASTLYNHCIKYLIKSIFKLAQDFVGSNNISLLQSFDQIGFGSRFLGVEAVAADKPSYVNTMLSPLARKLFPPLDDPLLAYQYEDNQSIEPKYYVPIIPMVLVNGAVGSGCKTMIPSYDPRAIVENIKRMLRNEEPLDMNPWYKNFKGTVVKVEPMNYVINGEVAKLDEQTIEITELPIGTWTLPYEETVLKPMLHGTETSSPLINDYESYYTTTKFIIKMNENSLEKVIQDGIHKEFKLQTSMSISSMFLLDKNGVIRRYKSALDILREFFHVRLDFYVRRKKYHEGMLEAEILKLENQFRFILAIKAKKIIMENYEDGDKEFHKVLTELKFDSDPVKTWLKKFNIDQNEPDTTSNNENVDVKDDDKIPEMEEEKKYDFDYLIGMPIRAWIQERVEKLMKKRDAKKSELEELKRSTPQMLWEKDLDAFVEEYERMEKNEREKALTSFKLTDRAYPSEQAVRIEPKIDFEKYQPKKNG</sequence>
<protein>
    <recommendedName>
        <fullName evidence="5">DNA topoisomerase 2</fullName>
        <ecNumber evidence="4">5.6.2.2</ecNumber>
    </recommendedName>
    <alternativeName>
        <fullName evidence="11">DNA topoisomerase II</fullName>
    </alternativeName>
</protein>
<evidence type="ECO:0000256" key="4">
    <source>
        <dbReference type="ARBA" id="ARBA00012895"/>
    </source>
</evidence>
<dbReference type="InterPro" id="IPR013760">
    <property type="entry name" value="Topo_IIA-like_dom_sf"/>
</dbReference>
<evidence type="ECO:0000256" key="2">
    <source>
        <dbReference type="ARBA" id="ARBA00001946"/>
    </source>
</evidence>
<evidence type="ECO:0000256" key="5">
    <source>
        <dbReference type="ARBA" id="ARBA00019635"/>
    </source>
</evidence>
<accession>A0A922I7C7</accession>